<proteinExistence type="predicted"/>
<gene>
    <name evidence="1" type="ORF">LCGC14_1150500</name>
</gene>
<feature type="non-terminal residue" evidence="1">
    <location>
        <position position="272"/>
    </location>
</feature>
<name>A0A0F9PDS3_9ZZZZ</name>
<evidence type="ECO:0000313" key="1">
    <source>
        <dbReference type="EMBL" id="KKM99185.1"/>
    </source>
</evidence>
<organism evidence="1">
    <name type="scientific">marine sediment metagenome</name>
    <dbReference type="NCBI Taxonomy" id="412755"/>
    <lineage>
        <taxon>unclassified sequences</taxon>
        <taxon>metagenomes</taxon>
        <taxon>ecological metagenomes</taxon>
    </lineage>
</organism>
<sequence length="272" mass="29852">MKMFNTRGALLTSNEGNLRSYDTGWIACSAWTNQHLGTALGGNVVHNLNTPLRNLMVKVFISTDGTDNNSLEVRWGDWSSAATVQSGLTIFQVDDDNITVQTGLSGLYYVIDADGSISVLNTESWYYRIVVYEMTSVYSGVAMEMYETPWINRSDWTNVHLGSTITKDTDSNLVHNLNAPLSDLMVKVLISTDGTDNNSFEAKYVNVVPANVSDLGFGILLSQVDSNTLLLQTGAIGVQTLTVGGAYTTINIEDYYYKIKVYKLTAQPPAIV</sequence>
<accession>A0A0F9PDS3</accession>
<dbReference type="EMBL" id="LAZR01005526">
    <property type="protein sequence ID" value="KKM99185.1"/>
    <property type="molecule type" value="Genomic_DNA"/>
</dbReference>
<dbReference type="AlphaFoldDB" id="A0A0F9PDS3"/>
<protein>
    <submittedName>
        <fullName evidence="1">Uncharacterized protein</fullName>
    </submittedName>
</protein>
<comment type="caution">
    <text evidence="1">The sequence shown here is derived from an EMBL/GenBank/DDBJ whole genome shotgun (WGS) entry which is preliminary data.</text>
</comment>
<reference evidence="1" key="1">
    <citation type="journal article" date="2015" name="Nature">
        <title>Complex archaea that bridge the gap between prokaryotes and eukaryotes.</title>
        <authorList>
            <person name="Spang A."/>
            <person name="Saw J.H."/>
            <person name="Jorgensen S.L."/>
            <person name="Zaremba-Niedzwiedzka K."/>
            <person name="Martijn J."/>
            <person name="Lind A.E."/>
            <person name="van Eijk R."/>
            <person name="Schleper C."/>
            <person name="Guy L."/>
            <person name="Ettema T.J."/>
        </authorList>
    </citation>
    <scope>NUCLEOTIDE SEQUENCE</scope>
</reference>